<feature type="compositionally biased region" description="Basic and acidic residues" evidence="1">
    <location>
        <begin position="20"/>
        <end position="29"/>
    </location>
</feature>
<evidence type="ECO:0000313" key="2">
    <source>
        <dbReference type="EMBL" id="CAI9543170.1"/>
    </source>
</evidence>
<dbReference type="EMBL" id="CATNWA010002541">
    <property type="protein sequence ID" value="CAI9543170.1"/>
    <property type="molecule type" value="Genomic_DNA"/>
</dbReference>
<keyword evidence="3" id="KW-1185">Reference proteome</keyword>
<proteinExistence type="predicted"/>
<evidence type="ECO:0008006" key="4">
    <source>
        <dbReference type="Google" id="ProtNLM"/>
    </source>
</evidence>
<accession>A0ABN9B6G7</accession>
<protein>
    <recommendedName>
        <fullName evidence="4">Ribosomal protein L2</fullName>
    </recommendedName>
</protein>
<feature type="region of interest" description="Disordered" evidence="1">
    <location>
        <begin position="1"/>
        <end position="53"/>
    </location>
</feature>
<organism evidence="2 3">
    <name type="scientific">Staurois parvus</name>
    <dbReference type="NCBI Taxonomy" id="386267"/>
    <lineage>
        <taxon>Eukaryota</taxon>
        <taxon>Metazoa</taxon>
        <taxon>Chordata</taxon>
        <taxon>Craniata</taxon>
        <taxon>Vertebrata</taxon>
        <taxon>Euteleostomi</taxon>
        <taxon>Amphibia</taxon>
        <taxon>Batrachia</taxon>
        <taxon>Anura</taxon>
        <taxon>Neobatrachia</taxon>
        <taxon>Ranoidea</taxon>
        <taxon>Ranidae</taxon>
        <taxon>Staurois</taxon>
    </lineage>
</organism>
<dbReference type="Proteomes" id="UP001162483">
    <property type="component" value="Unassembled WGS sequence"/>
</dbReference>
<gene>
    <name evidence="2" type="ORF">SPARVUS_LOCUS2241119</name>
</gene>
<sequence>MSLLKFLNYPPVPSPIRPNARRERNRKTDGGIGRRRWPGTLQGAHRGSAGQGK</sequence>
<comment type="caution">
    <text evidence="2">The sequence shown here is derived from an EMBL/GenBank/DDBJ whole genome shotgun (WGS) entry which is preliminary data.</text>
</comment>
<name>A0ABN9B6G7_9NEOB</name>
<evidence type="ECO:0000256" key="1">
    <source>
        <dbReference type="SAM" id="MobiDB-lite"/>
    </source>
</evidence>
<evidence type="ECO:0000313" key="3">
    <source>
        <dbReference type="Proteomes" id="UP001162483"/>
    </source>
</evidence>
<reference evidence="2" key="1">
    <citation type="submission" date="2023-05" db="EMBL/GenBank/DDBJ databases">
        <authorList>
            <person name="Stuckert A."/>
        </authorList>
    </citation>
    <scope>NUCLEOTIDE SEQUENCE</scope>
</reference>